<comment type="caution">
    <text evidence="1">The sequence shown here is derived from an EMBL/GenBank/DDBJ whole genome shotgun (WGS) entry which is preliminary data.</text>
</comment>
<dbReference type="Proteomes" id="UP001157502">
    <property type="component" value="Chromosome 2"/>
</dbReference>
<evidence type="ECO:0000313" key="2">
    <source>
        <dbReference type="Proteomes" id="UP001157502"/>
    </source>
</evidence>
<evidence type="ECO:0000313" key="1">
    <source>
        <dbReference type="EMBL" id="KAJ8014880.1"/>
    </source>
</evidence>
<name>A0ACC2HGL8_DALPE</name>
<gene>
    <name evidence="1" type="ORF">DPEC_G00020370</name>
</gene>
<accession>A0ACC2HGL8</accession>
<reference evidence="1" key="1">
    <citation type="submission" date="2021-05" db="EMBL/GenBank/DDBJ databases">
        <authorList>
            <person name="Pan Q."/>
            <person name="Jouanno E."/>
            <person name="Zahm M."/>
            <person name="Klopp C."/>
            <person name="Cabau C."/>
            <person name="Louis A."/>
            <person name="Berthelot C."/>
            <person name="Parey E."/>
            <person name="Roest Crollius H."/>
            <person name="Montfort J."/>
            <person name="Robinson-Rechavi M."/>
            <person name="Bouchez O."/>
            <person name="Lampietro C."/>
            <person name="Lopez Roques C."/>
            <person name="Donnadieu C."/>
            <person name="Postlethwait J."/>
            <person name="Bobe J."/>
            <person name="Dillon D."/>
            <person name="Chandos A."/>
            <person name="von Hippel F."/>
            <person name="Guiguen Y."/>
        </authorList>
    </citation>
    <scope>NUCLEOTIDE SEQUENCE</scope>
    <source>
        <strain evidence="1">YG-Jan2019</strain>
    </source>
</reference>
<organism evidence="1 2">
    <name type="scientific">Dallia pectoralis</name>
    <name type="common">Alaska blackfish</name>
    <dbReference type="NCBI Taxonomy" id="75939"/>
    <lineage>
        <taxon>Eukaryota</taxon>
        <taxon>Metazoa</taxon>
        <taxon>Chordata</taxon>
        <taxon>Craniata</taxon>
        <taxon>Vertebrata</taxon>
        <taxon>Euteleostomi</taxon>
        <taxon>Actinopterygii</taxon>
        <taxon>Neopterygii</taxon>
        <taxon>Teleostei</taxon>
        <taxon>Protacanthopterygii</taxon>
        <taxon>Esociformes</taxon>
        <taxon>Umbridae</taxon>
        <taxon>Dallia</taxon>
    </lineage>
</organism>
<keyword evidence="2" id="KW-1185">Reference proteome</keyword>
<protein>
    <submittedName>
        <fullName evidence="1">Uncharacterized protein</fullName>
    </submittedName>
</protein>
<proteinExistence type="predicted"/>
<dbReference type="EMBL" id="CM055729">
    <property type="protein sequence ID" value="KAJ8014880.1"/>
    <property type="molecule type" value="Genomic_DNA"/>
</dbReference>
<sequence>MTFESSQELVITLKQEEKLKTSLTCNTSELQSDDEEEPSQKRTGDPSEPGSSLVNLADFDTPTPHMASSSMGHISATPQMSNKHCFRPTFKLGKTGTGPIPCSAAQLHILTLLENIKEQQTQLASAVNILAARLGTATPVAEMPHNISLPLATMPEVEEFEEWLKDSRNANSKQNMITALGAVGGQNTKQLTRNILQRLFSDSVAKTINWKGVNGKKCFREMLTRSLLIRAVRSNQSSTGAADTDVDSHAIRWFNLASDRGGGRKERARPKET</sequence>